<keyword evidence="3" id="KW-1185">Reference proteome</keyword>
<evidence type="ECO:0000259" key="1">
    <source>
        <dbReference type="Pfam" id="PF14493"/>
    </source>
</evidence>
<protein>
    <recommendedName>
        <fullName evidence="1">Helicase Helix-turn-helix domain-containing protein</fullName>
    </recommendedName>
</protein>
<dbReference type="Pfam" id="PF14493">
    <property type="entry name" value="HTH_40"/>
    <property type="match status" value="1"/>
</dbReference>
<dbReference type="EMBL" id="NGJZ01000001">
    <property type="protein sequence ID" value="RSU08105.1"/>
    <property type="molecule type" value="Genomic_DNA"/>
</dbReference>
<dbReference type="OrthoDB" id="2168040at2"/>
<dbReference type="RefSeq" id="WP_126822376.1">
    <property type="nucleotide sequence ID" value="NZ_JBHLWU010000001.1"/>
</dbReference>
<feature type="domain" description="Helicase Helix-turn-helix" evidence="1">
    <location>
        <begin position="250"/>
        <end position="337"/>
    </location>
</feature>
<dbReference type="AlphaFoldDB" id="A0A430AJ38"/>
<gene>
    <name evidence="2" type="ORF">CBF30_02345</name>
</gene>
<dbReference type="InterPro" id="IPR029491">
    <property type="entry name" value="Helicase_HTH"/>
</dbReference>
<organism evidence="2 3">
    <name type="scientific">Vagococcus entomophilus</name>
    <dbReference type="NCBI Taxonomy" id="1160095"/>
    <lineage>
        <taxon>Bacteria</taxon>
        <taxon>Bacillati</taxon>
        <taxon>Bacillota</taxon>
        <taxon>Bacilli</taxon>
        <taxon>Lactobacillales</taxon>
        <taxon>Enterococcaceae</taxon>
        <taxon>Vagococcus</taxon>
    </lineage>
</organism>
<sequence length="345" mass="41316">MNFDDNYILSLFRHGYKVRWTTLLHLLQGKKTASILSYGALYGYLPLYGVLPQLKKQELIKQLRHLEKEKLLCVEDSFVQICSQFPLPIELQEQFVFPHISGLECAKEAPLFWNRALFATQVLSELTHHNNQYRPLETQFLIQQKLKAWLKIKPYTLDEKSQLLYQEWLKFINHHLNKKEAEFLVDHFSGYQKVGRTQQQFQMSTLQYHLIVTDIQHLFFKKIAQNEGDYPLLHSLMRYFQLNNGLQTIDESVILFQSGRQIAEIARAKKIKVNTVKDHLLEYGCCDKNFDFSELLPHAKKATFEEFEKHHRDIRLWDYRQLQQFDSTLDYYDWRFYQLMRIRGQ</sequence>
<dbReference type="Proteomes" id="UP000288669">
    <property type="component" value="Unassembled WGS sequence"/>
</dbReference>
<accession>A0A430AJ38</accession>
<name>A0A430AJ38_9ENTE</name>
<reference evidence="2 3" key="1">
    <citation type="submission" date="2017-05" db="EMBL/GenBank/DDBJ databases">
        <title>Vagococcus spp. assemblies.</title>
        <authorList>
            <person name="Gulvik C.A."/>
        </authorList>
    </citation>
    <scope>NUCLEOTIDE SEQUENCE [LARGE SCALE GENOMIC DNA]</scope>
    <source>
        <strain evidence="2 3">DSM 24756</strain>
    </source>
</reference>
<proteinExistence type="predicted"/>
<evidence type="ECO:0000313" key="2">
    <source>
        <dbReference type="EMBL" id="RSU08105.1"/>
    </source>
</evidence>
<comment type="caution">
    <text evidence="2">The sequence shown here is derived from an EMBL/GenBank/DDBJ whole genome shotgun (WGS) entry which is preliminary data.</text>
</comment>
<evidence type="ECO:0000313" key="3">
    <source>
        <dbReference type="Proteomes" id="UP000288669"/>
    </source>
</evidence>